<proteinExistence type="predicted"/>
<feature type="non-terminal residue" evidence="2">
    <location>
        <position position="135"/>
    </location>
</feature>
<gene>
    <name evidence="2" type="ORF">PGLA1383_LOCUS41660</name>
</gene>
<feature type="compositionally biased region" description="Basic and acidic residues" evidence="1">
    <location>
        <begin position="7"/>
        <end position="26"/>
    </location>
</feature>
<feature type="non-terminal residue" evidence="2">
    <location>
        <position position="1"/>
    </location>
</feature>
<keyword evidence="3" id="KW-1185">Reference proteome</keyword>
<reference evidence="2" key="1">
    <citation type="submission" date="2021-02" db="EMBL/GenBank/DDBJ databases">
        <authorList>
            <person name="Dougan E. K."/>
            <person name="Rhodes N."/>
            <person name="Thang M."/>
            <person name="Chan C."/>
        </authorList>
    </citation>
    <scope>NUCLEOTIDE SEQUENCE</scope>
</reference>
<evidence type="ECO:0000313" key="2">
    <source>
        <dbReference type="EMBL" id="CAE8624548.1"/>
    </source>
</evidence>
<feature type="region of interest" description="Disordered" evidence="1">
    <location>
        <begin position="1"/>
        <end position="26"/>
    </location>
</feature>
<protein>
    <submittedName>
        <fullName evidence="2">Uncharacterized protein</fullName>
    </submittedName>
</protein>
<sequence length="135" mass="14343">LRALAESPRRGRDGRGEGRRPGGAELRRERALRALGAAGHRALAALARTGARRGSGQTGAGQQQCRTQRSPQGAGARQWLWQLQVLHSRPGRAGPAAQACGDRGAFARVPCRPAGLFVDAGGARLRQHGRPRLHP</sequence>
<evidence type="ECO:0000313" key="3">
    <source>
        <dbReference type="Proteomes" id="UP000654075"/>
    </source>
</evidence>
<accession>A0A813GK92</accession>
<dbReference type="EMBL" id="CAJNNV010028418">
    <property type="protein sequence ID" value="CAE8624548.1"/>
    <property type="molecule type" value="Genomic_DNA"/>
</dbReference>
<evidence type="ECO:0000256" key="1">
    <source>
        <dbReference type="SAM" id="MobiDB-lite"/>
    </source>
</evidence>
<dbReference type="Proteomes" id="UP000654075">
    <property type="component" value="Unassembled WGS sequence"/>
</dbReference>
<dbReference type="AlphaFoldDB" id="A0A813GK92"/>
<name>A0A813GK92_POLGL</name>
<comment type="caution">
    <text evidence="2">The sequence shown here is derived from an EMBL/GenBank/DDBJ whole genome shotgun (WGS) entry which is preliminary data.</text>
</comment>
<feature type="compositionally biased region" description="Polar residues" evidence="1">
    <location>
        <begin position="60"/>
        <end position="71"/>
    </location>
</feature>
<feature type="region of interest" description="Disordered" evidence="1">
    <location>
        <begin position="48"/>
        <end position="76"/>
    </location>
</feature>
<organism evidence="2 3">
    <name type="scientific">Polarella glacialis</name>
    <name type="common">Dinoflagellate</name>
    <dbReference type="NCBI Taxonomy" id="89957"/>
    <lineage>
        <taxon>Eukaryota</taxon>
        <taxon>Sar</taxon>
        <taxon>Alveolata</taxon>
        <taxon>Dinophyceae</taxon>
        <taxon>Suessiales</taxon>
        <taxon>Suessiaceae</taxon>
        <taxon>Polarella</taxon>
    </lineage>
</organism>